<keyword evidence="3" id="KW-0733">Signal recognition particle</keyword>
<evidence type="ECO:0000313" key="7">
    <source>
        <dbReference type="Proteomes" id="UP000708148"/>
    </source>
</evidence>
<proteinExistence type="predicted"/>
<dbReference type="GO" id="GO:0008312">
    <property type="term" value="F:7S RNA binding"/>
    <property type="evidence" value="ECO:0007669"/>
    <property type="project" value="InterPro"/>
</dbReference>
<evidence type="ECO:0000256" key="1">
    <source>
        <dbReference type="ARBA" id="ARBA00004496"/>
    </source>
</evidence>
<dbReference type="PANTHER" id="PTHR17453:SF0">
    <property type="entry name" value="SIGNAL RECOGNITION PARTICLE 19 KDA PROTEIN"/>
    <property type="match status" value="1"/>
</dbReference>
<keyword evidence="4" id="KW-0687">Ribonucleoprotein</keyword>
<keyword evidence="2" id="KW-0963">Cytoplasm</keyword>
<dbReference type="EMBL" id="CAJHUC010000525">
    <property type="protein sequence ID" value="CAD7696673.1"/>
    <property type="molecule type" value="Genomic_DNA"/>
</dbReference>
<accession>A0A8S1INY6</accession>
<comment type="subcellular location">
    <subcellularLocation>
        <location evidence="1">Cytoplasm</location>
    </subcellularLocation>
</comment>
<dbReference type="InterPro" id="IPR036521">
    <property type="entry name" value="SRP19-like_sf"/>
</dbReference>
<reference evidence="6" key="1">
    <citation type="submission" date="2020-12" db="EMBL/GenBank/DDBJ databases">
        <authorList>
            <person name="Iha C."/>
        </authorList>
    </citation>
    <scope>NUCLEOTIDE SEQUENCE</scope>
</reference>
<dbReference type="InterPro" id="IPR002778">
    <property type="entry name" value="Signal_recog_particle_SRP19"/>
</dbReference>
<dbReference type="Proteomes" id="UP000708148">
    <property type="component" value="Unassembled WGS sequence"/>
</dbReference>
<evidence type="ECO:0000256" key="2">
    <source>
        <dbReference type="ARBA" id="ARBA00022490"/>
    </source>
</evidence>
<dbReference type="GO" id="GO:0006617">
    <property type="term" value="P:SRP-dependent cotranslational protein targeting to membrane, signal sequence recognition"/>
    <property type="evidence" value="ECO:0007669"/>
    <property type="project" value="TreeGrafter"/>
</dbReference>
<evidence type="ECO:0000256" key="5">
    <source>
        <dbReference type="SAM" id="MobiDB-lite"/>
    </source>
</evidence>
<evidence type="ECO:0000256" key="3">
    <source>
        <dbReference type="ARBA" id="ARBA00023135"/>
    </source>
</evidence>
<dbReference type="AlphaFoldDB" id="A0A8S1INY6"/>
<dbReference type="Pfam" id="PF01922">
    <property type="entry name" value="SRP19"/>
    <property type="match status" value="1"/>
</dbReference>
<evidence type="ECO:0000256" key="4">
    <source>
        <dbReference type="ARBA" id="ARBA00023274"/>
    </source>
</evidence>
<feature type="region of interest" description="Disordered" evidence="5">
    <location>
        <begin position="101"/>
        <end position="133"/>
    </location>
</feature>
<evidence type="ECO:0000313" key="6">
    <source>
        <dbReference type="EMBL" id="CAD7696673.1"/>
    </source>
</evidence>
<protein>
    <recommendedName>
        <fullName evidence="8">Signal recognition particle 19 kDa protein</fullName>
    </recommendedName>
</protein>
<name>A0A8S1INY6_9CHLO</name>
<organism evidence="6 7">
    <name type="scientific">Ostreobium quekettii</name>
    <dbReference type="NCBI Taxonomy" id="121088"/>
    <lineage>
        <taxon>Eukaryota</taxon>
        <taxon>Viridiplantae</taxon>
        <taxon>Chlorophyta</taxon>
        <taxon>core chlorophytes</taxon>
        <taxon>Ulvophyceae</taxon>
        <taxon>TCBD clade</taxon>
        <taxon>Bryopsidales</taxon>
        <taxon>Ostreobineae</taxon>
        <taxon>Ostreobiaceae</taxon>
        <taxon>Ostreobium</taxon>
    </lineage>
</organism>
<evidence type="ECO:0008006" key="8">
    <source>
        <dbReference type="Google" id="ProtNLM"/>
    </source>
</evidence>
<dbReference type="OrthoDB" id="2190947at2759"/>
<feature type="compositionally biased region" description="Basic residues" evidence="5">
    <location>
        <begin position="123"/>
        <end position="133"/>
    </location>
</feature>
<dbReference type="SUPFAM" id="SSF69695">
    <property type="entry name" value="SRP19"/>
    <property type="match status" value="1"/>
</dbReference>
<dbReference type="GO" id="GO:0005786">
    <property type="term" value="C:signal recognition particle, endoplasmic reticulum targeting"/>
    <property type="evidence" value="ECO:0007669"/>
    <property type="project" value="UniProtKB-KW"/>
</dbReference>
<comment type="caution">
    <text evidence="6">The sequence shown here is derived from an EMBL/GenBank/DDBJ whole genome shotgun (WGS) entry which is preliminary data.</text>
</comment>
<keyword evidence="7" id="KW-1185">Reference proteome</keyword>
<sequence>MEFEHDRRITVYPAYIDCKKKLDEGRRVPKDKGCENPTAQEIHDVCKFLKLPSELEVNKRYSRDWMVRGRVKVELKNSSGAPTVPEIPSRKALFLRLAELVPKHPGRHKAAQQGQGQSDKQKGGKKGKKGKGK</sequence>
<dbReference type="Gene3D" id="3.30.56.30">
    <property type="entry name" value="Signal recognition particle, SRP19-like subunit"/>
    <property type="match status" value="1"/>
</dbReference>
<gene>
    <name evidence="6" type="ORF">OSTQU699_LOCUS2034</name>
</gene>
<dbReference type="PANTHER" id="PTHR17453">
    <property type="entry name" value="SIGNAL RECOGNITION PARTICLE 19 KD PROTEIN"/>
    <property type="match status" value="1"/>
</dbReference>